<keyword evidence="1" id="KW-0479">Metal-binding</keyword>
<dbReference type="GO" id="GO:0016810">
    <property type="term" value="F:hydrolase activity, acting on carbon-nitrogen (but not peptide) bonds"/>
    <property type="evidence" value="ECO:0007669"/>
    <property type="project" value="InterPro"/>
</dbReference>
<evidence type="ECO:0000313" key="6">
    <source>
        <dbReference type="Proteomes" id="UP001145069"/>
    </source>
</evidence>
<dbReference type="CDD" id="cd10917">
    <property type="entry name" value="CE4_NodB_like_6s_7s"/>
    <property type="match status" value="1"/>
</dbReference>
<dbReference type="InterPro" id="IPR002509">
    <property type="entry name" value="NODB_dom"/>
</dbReference>
<dbReference type="PANTHER" id="PTHR10587:SF133">
    <property type="entry name" value="CHITIN DEACETYLASE 1-RELATED"/>
    <property type="match status" value="1"/>
</dbReference>
<feature type="domain" description="NodB homology" evidence="4">
    <location>
        <begin position="108"/>
        <end position="288"/>
    </location>
</feature>
<evidence type="ECO:0000256" key="3">
    <source>
        <dbReference type="SAM" id="MobiDB-lite"/>
    </source>
</evidence>
<evidence type="ECO:0000256" key="2">
    <source>
        <dbReference type="ARBA" id="ARBA00022801"/>
    </source>
</evidence>
<dbReference type="PANTHER" id="PTHR10587">
    <property type="entry name" value="GLYCOSYL TRANSFERASE-RELATED"/>
    <property type="match status" value="1"/>
</dbReference>
<comment type="caution">
    <text evidence="5">The sequence shown here is derived from an EMBL/GenBank/DDBJ whole genome shotgun (WGS) entry which is preliminary data.</text>
</comment>
<dbReference type="RefSeq" id="WP_272445530.1">
    <property type="nucleotide sequence ID" value="NZ_JAMQKC010000003.1"/>
</dbReference>
<proteinExistence type="predicted"/>
<feature type="region of interest" description="Disordered" evidence="3">
    <location>
        <begin position="26"/>
        <end position="84"/>
    </location>
</feature>
<dbReference type="Pfam" id="PF01522">
    <property type="entry name" value="Polysacc_deac_1"/>
    <property type="match status" value="1"/>
</dbReference>
<protein>
    <submittedName>
        <fullName evidence="5">Polysaccharide deacetylase family protein</fullName>
    </submittedName>
</protein>
<name>A0A9X4AFZ0_9BACI</name>
<dbReference type="PROSITE" id="PS51257">
    <property type="entry name" value="PROKAR_LIPOPROTEIN"/>
    <property type="match status" value="1"/>
</dbReference>
<sequence>MKSKWHYLLIAILVLLVGCGQSVSKGVEEKGETTSQQLSNDQEQKLENVEKKRDDSADKAEEKEETTVDKNEDEPNEVDEPEEAEIIEPKYQLTDYWSVKPIDDAPEQVVLLTIDDAPDKYALQMATTLKELNAKAIFFVNGHFLNTEEKKEVLKQIYDMGFPIGNHTINHQSLPDLSEQQQREEIVKLNDIVEEVTGERPKFFRAPFGQNTEFSTKLAAEENMLLMNWSFGYDWEKDYQSEEAIADIMINTELLGNGSNLLMHDREWTAKALDKIVKGLRDKGYTMVDPALIKTP</sequence>
<dbReference type="EMBL" id="JAMQKC010000003">
    <property type="protein sequence ID" value="MDC3416528.1"/>
    <property type="molecule type" value="Genomic_DNA"/>
</dbReference>
<feature type="compositionally biased region" description="Basic and acidic residues" evidence="3">
    <location>
        <begin position="42"/>
        <end position="70"/>
    </location>
</feature>
<dbReference type="PROSITE" id="PS51677">
    <property type="entry name" value="NODB"/>
    <property type="match status" value="1"/>
</dbReference>
<accession>A0A9X4AFZ0</accession>
<feature type="compositionally biased region" description="Acidic residues" evidence="3">
    <location>
        <begin position="71"/>
        <end position="84"/>
    </location>
</feature>
<gene>
    <name evidence="5" type="ORF">NC799_06315</name>
</gene>
<evidence type="ECO:0000259" key="4">
    <source>
        <dbReference type="PROSITE" id="PS51677"/>
    </source>
</evidence>
<reference evidence="5" key="1">
    <citation type="submission" date="2022-06" db="EMBL/GenBank/DDBJ databases">
        <title>Aquibacillus sp. a new bacterium isolated from soil saline samples.</title>
        <authorList>
            <person name="Galisteo C."/>
            <person name="De La Haba R."/>
            <person name="Sanchez-Porro C."/>
            <person name="Ventosa A."/>
        </authorList>
    </citation>
    <scope>NUCLEOTIDE SEQUENCE</scope>
    <source>
        <strain evidence="5">3ASR75-54</strain>
    </source>
</reference>
<dbReference type="AlphaFoldDB" id="A0A9X4AFZ0"/>
<keyword evidence="6" id="KW-1185">Reference proteome</keyword>
<dbReference type="InterPro" id="IPR050248">
    <property type="entry name" value="Polysacc_deacetylase_ArnD"/>
</dbReference>
<dbReference type="Gene3D" id="3.20.20.370">
    <property type="entry name" value="Glycoside hydrolase/deacetylase"/>
    <property type="match status" value="1"/>
</dbReference>
<dbReference type="GO" id="GO:0005975">
    <property type="term" value="P:carbohydrate metabolic process"/>
    <property type="evidence" value="ECO:0007669"/>
    <property type="project" value="InterPro"/>
</dbReference>
<evidence type="ECO:0000313" key="5">
    <source>
        <dbReference type="EMBL" id="MDC3416528.1"/>
    </source>
</evidence>
<dbReference type="InterPro" id="IPR011330">
    <property type="entry name" value="Glyco_hydro/deAcase_b/a-brl"/>
</dbReference>
<keyword evidence="2" id="KW-0378">Hydrolase</keyword>
<organism evidence="5 6">
    <name type="scientific">Aquibacillus salsiterrae</name>
    <dbReference type="NCBI Taxonomy" id="2950439"/>
    <lineage>
        <taxon>Bacteria</taxon>
        <taxon>Bacillati</taxon>
        <taxon>Bacillota</taxon>
        <taxon>Bacilli</taxon>
        <taxon>Bacillales</taxon>
        <taxon>Bacillaceae</taxon>
        <taxon>Aquibacillus</taxon>
    </lineage>
</organism>
<evidence type="ECO:0000256" key="1">
    <source>
        <dbReference type="ARBA" id="ARBA00022723"/>
    </source>
</evidence>
<dbReference type="SUPFAM" id="SSF88713">
    <property type="entry name" value="Glycoside hydrolase/deacetylase"/>
    <property type="match status" value="1"/>
</dbReference>
<dbReference type="GO" id="GO:0016020">
    <property type="term" value="C:membrane"/>
    <property type="evidence" value="ECO:0007669"/>
    <property type="project" value="TreeGrafter"/>
</dbReference>
<dbReference type="Proteomes" id="UP001145069">
    <property type="component" value="Unassembled WGS sequence"/>
</dbReference>
<dbReference type="GO" id="GO:0046872">
    <property type="term" value="F:metal ion binding"/>
    <property type="evidence" value="ECO:0007669"/>
    <property type="project" value="UniProtKB-KW"/>
</dbReference>